<dbReference type="EMBL" id="CP042434">
    <property type="protein sequence ID" value="QEC73589.1"/>
    <property type="molecule type" value="Genomic_DNA"/>
</dbReference>
<dbReference type="Gene3D" id="3.40.710.10">
    <property type="entry name" value="DD-peptidase/beta-lactamase superfamily"/>
    <property type="match status" value="1"/>
</dbReference>
<reference evidence="3 4" key="1">
    <citation type="journal article" date="2017" name="Int. J. Syst. Evol. Microbiol.">
        <title>Arachidicoccus ginsenosidivorans sp. nov., with ginsenoside-converting activity isolated from ginseng cultivating soil.</title>
        <authorList>
            <person name="Siddiqi M.Z."/>
            <person name="Aslam Z."/>
            <person name="Im W.T."/>
        </authorList>
    </citation>
    <scope>NUCLEOTIDE SEQUENCE [LARGE SCALE GENOMIC DNA]</scope>
    <source>
        <strain evidence="3 4">Gsoil 809</strain>
    </source>
</reference>
<dbReference type="Pfam" id="PF00144">
    <property type="entry name" value="Beta-lactamase"/>
    <property type="match status" value="1"/>
</dbReference>
<dbReference type="InterPro" id="IPR050491">
    <property type="entry name" value="AmpC-like"/>
</dbReference>
<dbReference type="Proteomes" id="UP000321291">
    <property type="component" value="Chromosome"/>
</dbReference>
<keyword evidence="4" id="KW-1185">Reference proteome</keyword>
<dbReference type="PANTHER" id="PTHR46825">
    <property type="entry name" value="D-ALANYL-D-ALANINE-CARBOXYPEPTIDASE/ENDOPEPTIDASE AMPH"/>
    <property type="match status" value="1"/>
</dbReference>
<dbReference type="InterPro" id="IPR001466">
    <property type="entry name" value="Beta-lactam-related"/>
</dbReference>
<evidence type="ECO:0000313" key="4">
    <source>
        <dbReference type="Proteomes" id="UP000321291"/>
    </source>
</evidence>
<name>A0A5B8VQ95_9BACT</name>
<organism evidence="3 4">
    <name type="scientific">Arachidicoccus ginsenosidivorans</name>
    <dbReference type="NCBI Taxonomy" id="496057"/>
    <lineage>
        <taxon>Bacteria</taxon>
        <taxon>Pseudomonadati</taxon>
        <taxon>Bacteroidota</taxon>
        <taxon>Chitinophagia</taxon>
        <taxon>Chitinophagales</taxon>
        <taxon>Chitinophagaceae</taxon>
        <taxon>Arachidicoccus</taxon>
    </lineage>
</organism>
<dbReference type="RefSeq" id="WP_146786276.1">
    <property type="nucleotide sequence ID" value="NZ_CP042434.1"/>
</dbReference>
<evidence type="ECO:0000259" key="2">
    <source>
        <dbReference type="Pfam" id="PF00144"/>
    </source>
</evidence>
<feature type="signal peptide" evidence="1">
    <location>
        <begin position="1"/>
        <end position="20"/>
    </location>
</feature>
<accession>A0A5B8VQ95</accession>
<feature type="chain" id="PRO_5023036692" evidence="1">
    <location>
        <begin position="21"/>
        <end position="480"/>
    </location>
</feature>
<dbReference type="PANTHER" id="PTHR46825:SF9">
    <property type="entry name" value="BETA-LACTAMASE-RELATED DOMAIN-CONTAINING PROTEIN"/>
    <property type="match status" value="1"/>
</dbReference>
<protein>
    <submittedName>
        <fullName evidence="3">Beta-lactamase family protein</fullName>
    </submittedName>
</protein>
<evidence type="ECO:0000256" key="1">
    <source>
        <dbReference type="SAM" id="SignalP"/>
    </source>
</evidence>
<dbReference type="InterPro" id="IPR012338">
    <property type="entry name" value="Beta-lactam/transpept-like"/>
</dbReference>
<dbReference type="SUPFAM" id="SSF56601">
    <property type="entry name" value="beta-lactamase/transpeptidase-like"/>
    <property type="match status" value="1"/>
</dbReference>
<proteinExistence type="predicted"/>
<feature type="domain" description="Beta-lactamase-related" evidence="2">
    <location>
        <begin position="31"/>
        <end position="364"/>
    </location>
</feature>
<sequence>MVKNRIFCFCLLIICFTATRAQTKVDLLNQLFDSLNNAKEYNGTVLVADSGNVIFRGAYGYADFDHQVPMNLQTGFEIASVSKQFTAMAIMQLHSQGKLNYSDTITKYLPDLPYKNVTINDLIHHCSGITDFLGWTKSQLQIQSDVCTNQDVEKALGKLAPTTLFDPGSAYGYSNTNYLLLANIVSKISGLSFPDYLQKNIFDPAHMRNSSIPRYNYSRFKPGEYAHNYLWDPVTSGYQPFSLLALRDYYHFMSGTYGHAGIQSTVMDLYKWIQAIGDNTLVPASIFAAAMQPFLSKDGKDTIGYDGLAYTFGWLYAPKKNPLNTFLWHNGGIAGYRSFIVYYPNRNRTIIMLQNTDRTAVEEAIMPSILQILNGEKDFDWPYVAELPKAIKVDANYLQQLAGLYVKQGEPKIKMRIMTKNGRLYAKYMDQIPFEVYANAKDRFFYLAVKAQLQFSQENGKYTAVTLLQNGLQIRMVKRP</sequence>
<gene>
    <name evidence="3" type="ORF">FSB73_19890</name>
</gene>
<dbReference type="KEGG" id="agi:FSB73_19890"/>
<dbReference type="AlphaFoldDB" id="A0A5B8VQ95"/>
<evidence type="ECO:0000313" key="3">
    <source>
        <dbReference type="EMBL" id="QEC73589.1"/>
    </source>
</evidence>
<dbReference type="OrthoDB" id="9793489at2"/>
<keyword evidence="1" id="KW-0732">Signal</keyword>